<accession>A0A3M7SYS4</accession>
<dbReference type="Proteomes" id="UP000276133">
    <property type="component" value="Unassembled WGS sequence"/>
</dbReference>
<dbReference type="AlphaFoldDB" id="A0A3M7SYS4"/>
<proteinExistence type="predicted"/>
<comment type="caution">
    <text evidence="2">The sequence shown here is derived from an EMBL/GenBank/DDBJ whole genome shotgun (WGS) entry which is preliminary data.</text>
</comment>
<gene>
    <name evidence="2" type="ORF">BpHYR1_006247</name>
</gene>
<evidence type="ECO:0000256" key="1">
    <source>
        <dbReference type="SAM" id="MobiDB-lite"/>
    </source>
</evidence>
<feature type="region of interest" description="Disordered" evidence="1">
    <location>
        <begin position="75"/>
        <end position="100"/>
    </location>
</feature>
<name>A0A3M7SYS4_BRAPC</name>
<feature type="compositionally biased region" description="Polar residues" evidence="1">
    <location>
        <begin position="90"/>
        <end position="100"/>
    </location>
</feature>
<protein>
    <submittedName>
        <fullName evidence="2">Uncharacterized protein</fullName>
    </submittedName>
</protein>
<keyword evidence="3" id="KW-1185">Reference proteome</keyword>
<evidence type="ECO:0000313" key="2">
    <source>
        <dbReference type="EMBL" id="RNA40866.1"/>
    </source>
</evidence>
<feature type="compositionally biased region" description="Basic residues" evidence="1">
    <location>
        <begin position="75"/>
        <end position="85"/>
    </location>
</feature>
<dbReference type="EMBL" id="REGN01000579">
    <property type="protein sequence ID" value="RNA40866.1"/>
    <property type="molecule type" value="Genomic_DNA"/>
</dbReference>
<organism evidence="2 3">
    <name type="scientific">Brachionus plicatilis</name>
    <name type="common">Marine rotifer</name>
    <name type="synonym">Brachionus muelleri</name>
    <dbReference type="NCBI Taxonomy" id="10195"/>
    <lineage>
        <taxon>Eukaryota</taxon>
        <taxon>Metazoa</taxon>
        <taxon>Spiralia</taxon>
        <taxon>Gnathifera</taxon>
        <taxon>Rotifera</taxon>
        <taxon>Eurotatoria</taxon>
        <taxon>Monogononta</taxon>
        <taxon>Pseudotrocha</taxon>
        <taxon>Ploima</taxon>
        <taxon>Brachionidae</taxon>
        <taxon>Brachionus</taxon>
    </lineage>
</organism>
<reference evidence="2 3" key="1">
    <citation type="journal article" date="2018" name="Sci. Rep.">
        <title>Genomic signatures of local adaptation to the degree of environmental predictability in rotifers.</title>
        <authorList>
            <person name="Franch-Gras L."/>
            <person name="Hahn C."/>
            <person name="Garcia-Roger E.M."/>
            <person name="Carmona M.J."/>
            <person name="Serra M."/>
            <person name="Gomez A."/>
        </authorList>
    </citation>
    <scope>NUCLEOTIDE SEQUENCE [LARGE SCALE GENOMIC DNA]</scope>
    <source>
        <strain evidence="2">HYR1</strain>
    </source>
</reference>
<sequence>MQRSFSSSINGLNLRILQIFKLNIIKNKLNKSNHKFSYFVDQNFSALDLHDPFPTMTPPNSSLIFNDLKFQRNQRRRISVKRKKTDQKARMTNQQPPKTN</sequence>
<evidence type="ECO:0000313" key="3">
    <source>
        <dbReference type="Proteomes" id="UP000276133"/>
    </source>
</evidence>